<evidence type="ECO:0000313" key="3">
    <source>
        <dbReference type="Proteomes" id="UP000238882"/>
    </source>
</evidence>
<organism evidence="2 3">
    <name type="scientific">Polaribacter porphyrae</name>
    <dbReference type="NCBI Taxonomy" id="1137780"/>
    <lineage>
        <taxon>Bacteria</taxon>
        <taxon>Pseudomonadati</taxon>
        <taxon>Bacteroidota</taxon>
        <taxon>Flavobacteriia</taxon>
        <taxon>Flavobacteriales</taxon>
        <taxon>Flavobacteriaceae</taxon>
    </lineage>
</organism>
<proteinExistence type="predicted"/>
<dbReference type="Proteomes" id="UP000238882">
    <property type="component" value="Unassembled WGS sequence"/>
</dbReference>
<evidence type="ECO:0000313" key="2">
    <source>
        <dbReference type="EMBL" id="PQJ77996.1"/>
    </source>
</evidence>
<accession>A0A2S7WKM6</accession>
<keyword evidence="1" id="KW-1133">Transmembrane helix</keyword>
<feature type="transmembrane region" description="Helical" evidence="1">
    <location>
        <begin position="145"/>
        <end position="166"/>
    </location>
</feature>
<comment type="caution">
    <text evidence="2">The sequence shown here is derived from an EMBL/GenBank/DDBJ whole genome shotgun (WGS) entry which is preliminary data.</text>
</comment>
<keyword evidence="1" id="KW-0812">Transmembrane</keyword>
<name>A0A2S7WKM6_9FLAO</name>
<gene>
    <name evidence="2" type="ORF">BTO18_01795</name>
</gene>
<dbReference type="AlphaFoldDB" id="A0A2S7WKM6"/>
<feature type="transmembrane region" description="Helical" evidence="1">
    <location>
        <begin position="230"/>
        <end position="251"/>
    </location>
</feature>
<sequence length="423" mass="49085">MEAIKNLFKLKNNPDINPQKEIVEDTEEAREQIRITYYQTGYGASIKASGNPVTFGVGLQNLYNSFENLCRKQLNEQQILKQPYLEQQEKKRTELKKRETALSIYEDQKETSQKKIDDLRFQMIDIKQNPETYGIDADRRPKAQFYIGLILLLPITIYLFVFYVSASYSAFFKDFETSSLTAAIFAPNALSNAISDGWLEAVFVGTIPFVFMGLGYLVHMFQKTKGVSSYLKLAGLFILTFLFDVILAYLIEKKIFDFERVLGESFSPSTALQSVNFWGIIFAGFIVYIIWGLVFDFVMKEHENVDKIKAFINARKEEIKNTLLNKEKLITNLETIKHEITSIKGDITELQSKIDGFIFPVKEYLHYHYQYKEGWYQAINSELKFPQKQLDEVRDKCEEVAQKHLSELKLVDIDFQQLVFSKS</sequence>
<keyword evidence="3" id="KW-1185">Reference proteome</keyword>
<feature type="transmembrane region" description="Helical" evidence="1">
    <location>
        <begin position="277"/>
        <end position="299"/>
    </location>
</feature>
<keyword evidence="1" id="KW-0472">Membrane</keyword>
<evidence type="ECO:0000256" key="1">
    <source>
        <dbReference type="SAM" id="Phobius"/>
    </source>
</evidence>
<dbReference type="RefSeq" id="WP_105014578.1">
    <property type="nucleotide sequence ID" value="NZ_MSCN01000001.1"/>
</dbReference>
<protein>
    <submittedName>
        <fullName evidence="2">ABC transporter permease</fullName>
    </submittedName>
</protein>
<reference evidence="2 3" key="1">
    <citation type="submission" date="2016-12" db="EMBL/GenBank/DDBJ databases">
        <title>Trade-off between light-utilization and light-protection in marine flavobacteria.</title>
        <authorList>
            <person name="Kumagai Y."/>
            <person name="Yoshizawa S."/>
            <person name="Kogure K."/>
            <person name="Iwasaki W."/>
        </authorList>
    </citation>
    <scope>NUCLEOTIDE SEQUENCE [LARGE SCALE GENOMIC DNA]</scope>
    <source>
        <strain evidence="2 3">NBRC 108759</strain>
    </source>
</reference>
<dbReference type="EMBL" id="MSCN01000001">
    <property type="protein sequence ID" value="PQJ77996.1"/>
    <property type="molecule type" value="Genomic_DNA"/>
</dbReference>
<dbReference type="OrthoDB" id="635705at2"/>
<feature type="transmembrane region" description="Helical" evidence="1">
    <location>
        <begin position="197"/>
        <end position="218"/>
    </location>
</feature>